<feature type="transmembrane region" description="Helical" evidence="2">
    <location>
        <begin position="20"/>
        <end position="49"/>
    </location>
</feature>
<keyword evidence="5" id="KW-1185">Reference proteome</keyword>
<sequence>MCKQSGFFYTQKRLTLIRILAIMISIPSILLYLIIALIIFLIIMSTYLINSLKTEKKLNNLQTQRMDNLSTKVDELKLENYEAKLNPHLFKNILNSIQSNAYQTFYTIDKLANVLDYILYESKANFVTVKDEIDFTKNFIEINKVKVSPLFDFQVKTKIDEQSSFYQEKIIAPLISIDFIENAFKHTDFQQANSFIKIVIELNDKSFQIQVINKISQRNSLKKESSGHGSQSLEHRLKMVYGSHFSLSKIAEQDVFVAQLKINLHEFYTKMHSS</sequence>
<dbReference type="InterPro" id="IPR050640">
    <property type="entry name" value="Bact_2-comp_sensor_kinase"/>
</dbReference>
<accession>A0A1I4UVG9</accession>
<keyword evidence="4" id="KW-0418">Kinase</keyword>
<feature type="domain" description="Signal transduction histidine kinase internal region" evidence="3">
    <location>
        <begin position="77"/>
        <end position="147"/>
    </location>
</feature>
<dbReference type="Proteomes" id="UP000199149">
    <property type="component" value="Unassembled WGS sequence"/>
</dbReference>
<gene>
    <name evidence="4" type="ORF">SAMN05421738_104139</name>
</gene>
<organism evidence="4 5">
    <name type="scientific">Algoriella xinjiangensis</name>
    <dbReference type="NCBI Taxonomy" id="684065"/>
    <lineage>
        <taxon>Bacteria</taxon>
        <taxon>Pseudomonadati</taxon>
        <taxon>Bacteroidota</taxon>
        <taxon>Flavobacteriia</taxon>
        <taxon>Flavobacteriales</taxon>
        <taxon>Weeksellaceae</taxon>
        <taxon>Algoriella</taxon>
    </lineage>
</organism>
<keyword evidence="4" id="KW-0808">Transferase</keyword>
<dbReference type="GO" id="GO:0016020">
    <property type="term" value="C:membrane"/>
    <property type="evidence" value="ECO:0007669"/>
    <property type="project" value="InterPro"/>
</dbReference>
<proteinExistence type="predicted"/>
<keyword evidence="1" id="KW-0175">Coiled coil</keyword>
<name>A0A1I4UVG9_9FLAO</name>
<evidence type="ECO:0000256" key="1">
    <source>
        <dbReference type="SAM" id="Coils"/>
    </source>
</evidence>
<feature type="coiled-coil region" evidence="1">
    <location>
        <begin position="59"/>
        <end position="86"/>
    </location>
</feature>
<keyword evidence="2" id="KW-0472">Membrane</keyword>
<evidence type="ECO:0000256" key="2">
    <source>
        <dbReference type="SAM" id="Phobius"/>
    </source>
</evidence>
<dbReference type="AlphaFoldDB" id="A0A1I4UVG9"/>
<evidence type="ECO:0000313" key="4">
    <source>
        <dbReference type="EMBL" id="SFM92875.1"/>
    </source>
</evidence>
<protein>
    <submittedName>
        <fullName evidence="4">Histidine kinase</fullName>
    </submittedName>
</protein>
<keyword evidence="2" id="KW-0812">Transmembrane</keyword>
<evidence type="ECO:0000313" key="5">
    <source>
        <dbReference type="Proteomes" id="UP000199149"/>
    </source>
</evidence>
<dbReference type="Pfam" id="PF06580">
    <property type="entry name" value="His_kinase"/>
    <property type="match status" value="1"/>
</dbReference>
<dbReference type="EMBL" id="FOUZ01000004">
    <property type="protein sequence ID" value="SFM92875.1"/>
    <property type="molecule type" value="Genomic_DNA"/>
</dbReference>
<dbReference type="GO" id="GO:0000155">
    <property type="term" value="F:phosphorelay sensor kinase activity"/>
    <property type="evidence" value="ECO:0007669"/>
    <property type="project" value="InterPro"/>
</dbReference>
<dbReference type="PANTHER" id="PTHR34220:SF7">
    <property type="entry name" value="SENSOR HISTIDINE KINASE YPDA"/>
    <property type="match status" value="1"/>
</dbReference>
<reference evidence="5" key="1">
    <citation type="submission" date="2016-10" db="EMBL/GenBank/DDBJ databases">
        <authorList>
            <person name="Varghese N."/>
            <person name="Submissions S."/>
        </authorList>
    </citation>
    <scope>NUCLEOTIDE SEQUENCE [LARGE SCALE GENOMIC DNA]</scope>
    <source>
        <strain evidence="5">XJ109</strain>
    </source>
</reference>
<dbReference type="STRING" id="684065.SAMN05421738_104139"/>
<keyword evidence="2" id="KW-1133">Transmembrane helix</keyword>
<evidence type="ECO:0000259" key="3">
    <source>
        <dbReference type="Pfam" id="PF06580"/>
    </source>
</evidence>
<dbReference type="PANTHER" id="PTHR34220">
    <property type="entry name" value="SENSOR HISTIDINE KINASE YPDA"/>
    <property type="match status" value="1"/>
</dbReference>
<dbReference type="InterPro" id="IPR010559">
    <property type="entry name" value="Sig_transdc_His_kin_internal"/>
</dbReference>